<dbReference type="SMART" id="SM00485">
    <property type="entry name" value="XPGN"/>
    <property type="match status" value="1"/>
</dbReference>
<evidence type="ECO:0000313" key="7">
    <source>
        <dbReference type="Proteomes" id="UP001221142"/>
    </source>
</evidence>
<dbReference type="InterPro" id="IPR006086">
    <property type="entry name" value="XPG-I_dom"/>
</dbReference>
<gene>
    <name evidence="6" type="ORF">FB45DRAFT_1032884</name>
</gene>
<feature type="domain" description="XPG N-terminal" evidence="5">
    <location>
        <begin position="1"/>
        <end position="108"/>
    </location>
</feature>
<dbReference type="Pfam" id="PF00867">
    <property type="entry name" value="XPG_I"/>
    <property type="match status" value="1"/>
</dbReference>
<dbReference type="SUPFAM" id="SSF47807">
    <property type="entry name" value="5' to 3' exonuclease, C-terminal subdomain"/>
    <property type="match status" value="1"/>
</dbReference>
<dbReference type="CDD" id="cd09870">
    <property type="entry name" value="PIN_YEN1"/>
    <property type="match status" value="1"/>
</dbReference>
<dbReference type="SUPFAM" id="SSF88723">
    <property type="entry name" value="PIN domain-like"/>
    <property type="match status" value="1"/>
</dbReference>
<dbReference type="EMBL" id="JARKIF010000017">
    <property type="protein sequence ID" value="KAJ7620191.1"/>
    <property type="molecule type" value="Genomic_DNA"/>
</dbReference>
<evidence type="ECO:0000256" key="3">
    <source>
        <dbReference type="SAM" id="MobiDB-lite"/>
    </source>
</evidence>
<reference evidence="6" key="1">
    <citation type="submission" date="2023-03" db="EMBL/GenBank/DDBJ databases">
        <title>Massive genome expansion in bonnet fungi (Mycena s.s.) driven by repeated elements and novel gene families across ecological guilds.</title>
        <authorList>
            <consortium name="Lawrence Berkeley National Laboratory"/>
            <person name="Harder C.B."/>
            <person name="Miyauchi S."/>
            <person name="Viragh M."/>
            <person name="Kuo A."/>
            <person name="Thoen E."/>
            <person name="Andreopoulos B."/>
            <person name="Lu D."/>
            <person name="Skrede I."/>
            <person name="Drula E."/>
            <person name="Henrissat B."/>
            <person name="Morin E."/>
            <person name="Kohler A."/>
            <person name="Barry K."/>
            <person name="LaButti K."/>
            <person name="Morin E."/>
            <person name="Salamov A."/>
            <person name="Lipzen A."/>
            <person name="Mereny Z."/>
            <person name="Hegedus B."/>
            <person name="Baldrian P."/>
            <person name="Stursova M."/>
            <person name="Weitz H."/>
            <person name="Taylor A."/>
            <person name="Grigoriev I.V."/>
            <person name="Nagy L.G."/>
            <person name="Martin F."/>
            <person name="Kauserud H."/>
        </authorList>
    </citation>
    <scope>NUCLEOTIDE SEQUENCE</scope>
    <source>
        <strain evidence="6">9284</strain>
    </source>
</reference>
<dbReference type="InterPro" id="IPR036279">
    <property type="entry name" value="5-3_exonuclease_C_sf"/>
</dbReference>
<feature type="region of interest" description="Disordered" evidence="3">
    <location>
        <begin position="450"/>
        <end position="492"/>
    </location>
</feature>
<keyword evidence="7" id="KW-1185">Reference proteome</keyword>
<protein>
    <submittedName>
        <fullName evidence="6">PIN domain-like protein</fullName>
    </submittedName>
</protein>
<sequence>MGINGLWPELQAVEQKISLSELAVSTGFVANVNGVRGYRVGIDASGWMYRACALQYGNAKGPALVQLFARCSRLFRLPFIPIFVFDGPARPKIKRGAVIRGNDHCLAESFQQMLDGFGFVWRIAPGEAEATLATMNVAGTPASIDAILTDDSDAFVFGASTVLRIRTEDNKAFEASQYSANDISTRLGLDRDGLILIALLAGGDYSNGLRSCGITIAIGLARAGLGTQLISALFSQLPAVSVDAWRQALRLEMQTNNSGHLPHRCKYCKALADKIPHDFPDLDILNLYLRPIVSNATLIPLALHPPRLDILARFAEKHFAWGNSFGILEHFAEHLFAGLVVRELVQGALANDGFFVQEQSKSIIGRIVGDRRHTSTGQLAELRVLLNVDPAILQAALGAITGKRDTAASKAAAVVWVAQILPRQRAWVPQSMVEHLSASIVLDYISAKNEGKQPGKQESGSGKTSKTKKTKEKILKAKRRGGAGLGIRGGKD</sequence>
<feature type="compositionally biased region" description="Gly residues" evidence="3">
    <location>
        <begin position="482"/>
        <end position="492"/>
    </location>
</feature>
<dbReference type="InterPro" id="IPR029060">
    <property type="entry name" value="PIN-like_dom_sf"/>
</dbReference>
<comment type="caution">
    <text evidence="6">The sequence shown here is derived from an EMBL/GenBank/DDBJ whole genome shotgun (WGS) entry which is preliminary data.</text>
</comment>
<dbReference type="PRINTS" id="PR00853">
    <property type="entry name" value="XPGRADSUPER"/>
</dbReference>
<feature type="domain" description="XPG-I" evidence="4">
    <location>
        <begin position="115"/>
        <end position="189"/>
    </location>
</feature>
<evidence type="ECO:0000313" key="6">
    <source>
        <dbReference type="EMBL" id="KAJ7620191.1"/>
    </source>
</evidence>
<evidence type="ECO:0000259" key="4">
    <source>
        <dbReference type="SMART" id="SM00484"/>
    </source>
</evidence>
<name>A0AAD7BGG9_9AGAR</name>
<evidence type="ECO:0000259" key="5">
    <source>
        <dbReference type="SMART" id="SM00485"/>
    </source>
</evidence>
<accession>A0AAD7BGG9</accession>
<organism evidence="6 7">
    <name type="scientific">Roridomyces roridus</name>
    <dbReference type="NCBI Taxonomy" id="1738132"/>
    <lineage>
        <taxon>Eukaryota</taxon>
        <taxon>Fungi</taxon>
        <taxon>Dikarya</taxon>
        <taxon>Basidiomycota</taxon>
        <taxon>Agaricomycotina</taxon>
        <taxon>Agaricomycetes</taxon>
        <taxon>Agaricomycetidae</taxon>
        <taxon>Agaricales</taxon>
        <taxon>Marasmiineae</taxon>
        <taxon>Mycenaceae</taxon>
        <taxon>Roridomyces</taxon>
    </lineage>
</organism>
<dbReference type="InterPro" id="IPR006084">
    <property type="entry name" value="XPG/Rad2"/>
</dbReference>
<dbReference type="GO" id="GO:0017108">
    <property type="term" value="F:5'-flap endonuclease activity"/>
    <property type="evidence" value="ECO:0007669"/>
    <property type="project" value="TreeGrafter"/>
</dbReference>
<proteinExistence type="predicted"/>
<feature type="compositionally biased region" description="Basic residues" evidence="3">
    <location>
        <begin position="465"/>
        <end position="481"/>
    </location>
</feature>
<evidence type="ECO:0000256" key="2">
    <source>
        <dbReference type="ARBA" id="ARBA00022801"/>
    </source>
</evidence>
<dbReference type="PANTHER" id="PTHR11081:SF75">
    <property type="entry name" value="ENDONUCLEASE, PUTATIVE (AFU_ORTHOLOGUE AFUA_3G13260)-RELATED"/>
    <property type="match status" value="1"/>
</dbReference>
<dbReference type="AlphaFoldDB" id="A0AAD7BGG9"/>
<keyword evidence="2" id="KW-0378">Hydrolase</keyword>
<evidence type="ECO:0000256" key="1">
    <source>
        <dbReference type="ARBA" id="ARBA00022722"/>
    </source>
</evidence>
<dbReference type="SMART" id="SM00484">
    <property type="entry name" value="XPGI"/>
    <property type="match status" value="1"/>
</dbReference>
<dbReference type="InterPro" id="IPR006085">
    <property type="entry name" value="XPG_DNA_repair_N"/>
</dbReference>
<keyword evidence="1" id="KW-0540">Nuclease</keyword>
<dbReference type="Proteomes" id="UP001221142">
    <property type="component" value="Unassembled WGS sequence"/>
</dbReference>
<dbReference type="Pfam" id="PF00752">
    <property type="entry name" value="XPG_N"/>
    <property type="match status" value="1"/>
</dbReference>
<dbReference type="Gene3D" id="3.40.50.1010">
    <property type="entry name" value="5'-nuclease"/>
    <property type="match status" value="2"/>
</dbReference>
<dbReference type="PANTHER" id="PTHR11081">
    <property type="entry name" value="FLAP ENDONUCLEASE FAMILY MEMBER"/>
    <property type="match status" value="1"/>
</dbReference>
<dbReference type="GO" id="GO:0006281">
    <property type="term" value="P:DNA repair"/>
    <property type="evidence" value="ECO:0007669"/>
    <property type="project" value="UniProtKB-ARBA"/>
</dbReference>